<evidence type="ECO:0000313" key="9">
    <source>
        <dbReference type="EMBL" id="GFR57893.1"/>
    </source>
</evidence>
<organism evidence="9 10">
    <name type="scientific">Elysia marginata</name>
    <dbReference type="NCBI Taxonomy" id="1093978"/>
    <lineage>
        <taxon>Eukaryota</taxon>
        <taxon>Metazoa</taxon>
        <taxon>Spiralia</taxon>
        <taxon>Lophotrochozoa</taxon>
        <taxon>Mollusca</taxon>
        <taxon>Gastropoda</taxon>
        <taxon>Heterobranchia</taxon>
        <taxon>Euthyneura</taxon>
        <taxon>Panpulmonata</taxon>
        <taxon>Sacoglossa</taxon>
        <taxon>Placobranchoidea</taxon>
        <taxon>Plakobranchidae</taxon>
        <taxon>Elysia</taxon>
    </lineage>
</organism>
<dbReference type="Proteomes" id="UP000762676">
    <property type="component" value="Unassembled WGS sequence"/>
</dbReference>
<dbReference type="GO" id="GO:0005509">
    <property type="term" value="F:calcium ion binding"/>
    <property type="evidence" value="ECO:0007669"/>
    <property type="project" value="InterPro"/>
</dbReference>
<dbReference type="GO" id="GO:0006508">
    <property type="term" value="P:proteolysis"/>
    <property type="evidence" value="ECO:0007669"/>
    <property type="project" value="UniProtKB-KW"/>
</dbReference>
<dbReference type="EMBL" id="BMAT01007116">
    <property type="protein sequence ID" value="GFR57893.1"/>
    <property type="molecule type" value="Genomic_DNA"/>
</dbReference>
<evidence type="ECO:0000256" key="1">
    <source>
        <dbReference type="ARBA" id="ARBA00007623"/>
    </source>
</evidence>
<comment type="caution">
    <text evidence="6">Lacks conserved residue(s) required for the propagation of feature annotation.</text>
</comment>
<dbReference type="InterPro" id="IPR036213">
    <property type="entry name" value="Calpain_III_sf"/>
</dbReference>
<dbReference type="SUPFAM" id="SSF47473">
    <property type="entry name" value="EF-hand"/>
    <property type="match status" value="1"/>
</dbReference>
<dbReference type="InterPro" id="IPR011992">
    <property type="entry name" value="EF-hand-dom_pair"/>
</dbReference>
<dbReference type="InterPro" id="IPR022683">
    <property type="entry name" value="Calpain_III"/>
</dbReference>
<evidence type="ECO:0000259" key="8">
    <source>
        <dbReference type="PROSITE" id="PS50222"/>
    </source>
</evidence>
<dbReference type="Pfam" id="PF13405">
    <property type="entry name" value="EF-hand_6"/>
    <property type="match status" value="1"/>
</dbReference>
<accession>A0AAV4EA87</accession>
<keyword evidence="2" id="KW-0645">Protease</keyword>
<dbReference type="GO" id="GO:0005737">
    <property type="term" value="C:cytoplasm"/>
    <property type="evidence" value="ECO:0007669"/>
    <property type="project" value="TreeGrafter"/>
</dbReference>
<protein>
    <submittedName>
        <fullName evidence="9">Calpain-A-like</fullName>
    </submittedName>
</protein>
<dbReference type="InterPro" id="IPR022684">
    <property type="entry name" value="Calpain_cysteine_protease"/>
</dbReference>
<evidence type="ECO:0000313" key="10">
    <source>
        <dbReference type="Proteomes" id="UP000762676"/>
    </source>
</evidence>
<evidence type="ECO:0000259" key="7">
    <source>
        <dbReference type="PROSITE" id="PS50203"/>
    </source>
</evidence>
<dbReference type="SUPFAM" id="SSF54001">
    <property type="entry name" value="Cysteine proteinases"/>
    <property type="match status" value="1"/>
</dbReference>
<feature type="domain" description="EF-hand" evidence="8">
    <location>
        <begin position="551"/>
        <end position="586"/>
    </location>
</feature>
<keyword evidence="4" id="KW-0788">Thiol protease</keyword>
<dbReference type="AlphaFoldDB" id="A0AAV4EA87"/>
<feature type="domain" description="Calpain catalytic" evidence="7">
    <location>
        <begin position="23"/>
        <end position="319"/>
    </location>
</feature>
<evidence type="ECO:0000256" key="3">
    <source>
        <dbReference type="ARBA" id="ARBA00022801"/>
    </source>
</evidence>
<dbReference type="PANTHER" id="PTHR10183">
    <property type="entry name" value="CALPAIN"/>
    <property type="match status" value="1"/>
</dbReference>
<dbReference type="InterPro" id="IPR002048">
    <property type="entry name" value="EF_hand_dom"/>
</dbReference>
<dbReference type="SMART" id="SM00720">
    <property type="entry name" value="calpain_III"/>
    <property type="match status" value="1"/>
</dbReference>
<dbReference type="FunFam" id="3.90.70.10:FF:000001">
    <property type="entry name" value="Calpain-1 catalytic subunit"/>
    <property type="match status" value="1"/>
</dbReference>
<dbReference type="SMART" id="SM00230">
    <property type="entry name" value="CysPc"/>
    <property type="match status" value="1"/>
</dbReference>
<keyword evidence="10" id="KW-1185">Reference proteome</keyword>
<dbReference type="PROSITE" id="PS50203">
    <property type="entry name" value="CALPAIN_CAT"/>
    <property type="match status" value="1"/>
</dbReference>
<feature type="active site" evidence="5">
    <location>
        <position position="259"/>
    </location>
</feature>
<sequence length="677" mass="77809">MTRRIFSQDYVSIQAQCVRQGRLFEDPEFPAEDASIFYSRAPPRRYEWKRPSEICSNPQWMSNGATRFDVKQGELDNFWFVSAVASLASEETLMERVVDSSQRFDRSYGGLFKFSFWVQGQWQDVVVDDRLPTFNNQLCFVHSANRNEFWSALLEKAYAKLYGSYEALKDGNLSEAMVDFTGGVPEKFDLKNAPSNLYQMMLKARQRSSLLGCLIESERERELANGLVAGQCYSITSVLLIDIKTTRREAKVPLVRLRNPRGDGTEWTGPWSDKSREWSLISANERSEAGLTFEQDGEFWMSFNDFCKNFDTLEICHLGPDSIENSRRTAWASRKENGVWRRRASAGGCRNYINTFWTNPQYRVTLTDPDEDDDDNSCTALICLMQKDRRLKRKEGKQNLNIGYYIYEVHIVSIGDLSRNNIIYMSLVLAYYLSSTFKAMTFQVKTMLDLDHYPEACRRYWESDEISSLVKPEDPELTGNDARLRQQMLSTFDRISGADKEIDPYELKDILNTAFSRVTEFASREFSIGKAKSLKDKTGKIGFEEFSGLWDDIRLWKSVFKKYDADGSGMFDTYELRQALHASGFRLSNGALNTAVMRSSNRKGKIEFPDFIFLMAKLKAAHDTFTANVVTQGKAQFRLDEVTIARDRALNFLVTLDSPIWTGNGEVLPRNSLEQKV</sequence>
<dbReference type="InterPro" id="IPR038765">
    <property type="entry name" value="Papain-like_cys_pep_sf"/>
</dbReference>
<dbReference type="SUPFAM" id="SSF49758">
    <property type="entry name" value="Calpain large subunit, middle domain (domain III)"/>
    <property type="match status" value="1"/>
</dbReference>
<dbReference type="GO" id="GO:0004198">
    <property type="term" value="F:calcium-dependent cysteine-type endopeptidase activity"/>
    <property type="evidence" value="ECO:0007669"/>
    <property type="project" value="InterPro"/>
</dbReference>
<dbReference type="Gene3D" id="3.90.70.10">
    <property type="entry name" value="Cysteine proteinases"/>
    <property type="match status" value="1"/>
</dbReference>
<dbReference type="InterPro" id="IPR022682">
    <property type="entry name" value="Calpain_domain_III"/>
</dbReference>
<evidence type="ECO:0000256" key="5">
    <source>
        <dbReference type="PIRSR" id="PIRSR622684-1"/>
    </source>
</evidence>
<dbReference type="Pfam" id="PF00648">
    <property type="entry name" value="Peptidase_C2"/>
    <property type="match status" value="1"/>
</dbReference>
<keyword evidence="3" id="KW-0378">Hydrolase</keyword>
<gene>
    <name evidence="9" type="ORF">ElyMa_003467200</name>
</gene>
<dbReference type="CDD" id="cd00044">
    <property type="entry name" value="CysPc"/>
    <property type="match status" value="1"/>
</dbReference>
<evidence type="ECO:0000256" key="4">
    <source>
        <dbReference type="ARBA" id="ARBA00022807"/>
    </source>
</evidence>
<dbReference type="PRINTS" id="PR00704">
    <property type="entry name" value="CALPAIN"/>
</dbReference>
<evidence type="ECO:0000256" key="6">
    <source>
        <dbReference type="PROSITE-ProRule" id="PRU00239"/>
    </source>
</evidence>
<comment type="caution">
    <text evidence="9">The sequence shown here is derived from an EMBL/GenBank/DDBJ whole genome shotgun (WGS) entry which is preliminary data.</text>
</comment>
<evidence type="ECO:0000256" key="2">
    <source>
        <dbReference type="ARBA" id="ARBA00022670"/>
    </source>
</evidence>
<dbReference type="Gene3D" id="2.60.120.380">
    <property type="match status" value="1"/>
</dbReference>
<reference evidence="9 10" key="1">
    <citation type="journal article" date="2021" name="Elife">
        <title>Chloroplast acquisition without the gene transfer in kleptoplastic sea slugs, Plakobranchus ocellatus.</title>
        <authorList>
            <person name="Maeda T."/>
            <person name="Takahashi S."/>
            <person name="Yoshida T."/>
            <person name="Shimamura S."/>
            <person name="Takaki Y."/>
            <person name="Nagai Y."/>
            <person name="Toyoda A."/>
            <person name="Suzuki Y."/>
            <person name="Arimoto A."/>
            <person name="Ishii H."/>
            <person name="Satoh N."/>
            <person name="Nishiyama T."/>
            <person name="Hasebe M."/>
            <person name="Maruyama T."/>
            <person name="Minagawa J."/>
            <person name="Obokata J."/>
            <person name="Shigenobu S."/>
        </authorList>
    </citation>
    <scope>NUCLEOTIDE SEQUENCE [LARGE SCALE GENOMIC DNA]</scope>
</reference>
<dbReference type="PROSITE" id="PS50222">
    <property type="entry name" value="EF_HAND_2"/>
    <property type="match status" value="1"/>
</dbReference>
<dbReference type="InterPro" id="IPR001300">
    <property type="entry name" value="Peptidase_C2_calpain_cat"/>
</dbReference>
<dbReference type="PANTHER" id="PTHR10183:SF433">
    <property type="entry name" value="CALPAIN-A-RELATED"/>
    <property type="match status" value="1"/>
</dbReference>
<comment type="similarity">
    <text evidence="1">Belongs to the peptidase C2 family.</text>
</comment>
<dbReference type="Pfam" id="PF01067">
    <property type="entry name" value="Calpain_III"/>
    <property type="match status" value="1"/>
</dbReference>
<proteinExistence type="inferred from homology"/>
<dbReference type="Gene3D" id="1.10.238.10">
    <property type="entry name" value="EF-hand"/>
    <property type="match status" value="1"/>
</dbReference>
<name>A0AAV4EA87_9GAST</name>